<evidence type="ECO:0000313" key="4">
    <source>
        <dbReference type="Proteomes" id="UP001189756"/>
    </source>
</evidence>
<dbReference type="EMBL" id="CATZAR010000001">
    <property type="protein sequence ID" value="CAJ0779000.1"/>
    <property type="molecule type" value="Genomic_DNA"/>
</dbReference>
<dbReference type="RefSeq" id="WP_170816400.1">
    <property type="nucleotide sequence ID" value="NZ_CATWDO010000001.1"/>
</dbReference>
<evidence type="ECO:0000256" key="1">
    <source>
        <dbReference type="SAM" id="MobiDB-lite"/>
    </source>
</evidence>
<proteinExistence type="predicted"/>
<evidence type="ECO:0000313" key="5">
    <source>
        <dbReference type="Proteomes" id="UP001189773"/>
    </source>
</evidence>
<name>A0AAD2BKM8_9RALS</name>
<dbReference type="EMBL" id="CATZAZ010000001">
    <property type="protein sequence ID" value="CAJ0780133.1"/>
    <property type="molecule type" value="Genomic_DNA"/>
</dbReference>
<dbReference type="Proteomes" id="UP001189756">
    <property type="component" value="Unassembled WGS sequence"/>
</dbReference>
<evidence type="ECO:0000313" key="3">
    <source>
        <dbReference type="EMBL" id="CAJ0780133.1"/>
    </source>
</evidence>
<gene>
    <name evidence="2" type="ORF">LMG18095_00497</name>
    <name evidence="3" type="ORF">R77560_00622</name>
</gene>
<organism evidence="3 4">
    <name type="scientific">Ralstonia thomasii</name>
    <dbReference type="NCBI Taxonomy" id="3058596"/>
    <lineage>
        <taxon>Bacteria</taxon>
        <taxon>Pseudomonadati</taxon>
        <taxon>Pseudomonadota</taxon>
        <taxon>Betaproteobacteria</taxon>
        <taxon>Burkholderiales</taxon>
        <taxon>Burkholderiaceae</taxon>
        <taxon>Ralstonia</taxon>
    </lineage>
</organism>
<dbReference type="AlphaFoldDB" id="A0AAD2BKM8"/>
<protein>
    <submittedName>
        <fullName evidence="3">Uncharacterized protein</fullName>
    </submittedName>
</protein>
<accession>A0AAD2BKM8</accession>
<evidence type="ECO:0000313" key="2">
    <source>
        <dbReference type="EMBL" id="CAJ0779000.1"/>
    </source>
</evidence>
<feature type="region of interest" description="Disordered" evidence="1">
    <location>
        <begin position="31"/>
        <end position="52"/>
    </location>
</feature>
<comment type="caution">
    <text evidence="3">The sequence shown here is derived from an EMBL/GenBank/DDBJ whole genome shotgun (WGS) entry which is preliminary data.</text>
</comment>
<keyword evidence="5" id="KW-1185">Reference proteome</keyword>
<reference evidence="3 5" key="1">
    <citation type="submission" date="2023-07" db="EMBL/GenBank/DDBJ databases">
        <authorList>
            <person name="Peeters C."/>
        </authorList>
    </citation>
    <scope>NUCLEOTIDE SEQUENCE</scope>
    <source>
        <strain evidence="2 5">LMG 18095</strain>
        <strain evidence="3">R-77560</strain>
    </source>
</reference>
<sequence length="52" mass="5726">MKRDLFAERKEGMDALAAEREGKATLPKLKAGKPEPVEVNSSPETLQMPDDV</sequence>
<dbReference type="Proteomes" id="UP001189773">
    <property type="component" value="Unassembled WGS sequence"/>
</dbReference>